<accession>A0A5N6MQW7</accession>
<organism evidence="4 5">
    <name type="scientific">Arthrobacter yangruifuii</name>
    <dbReference type="NCBI Taxonomy" id="2606616"/>
    <lineage>
        <taxon>Bacteria</taxon>
        <taxon>Bacillati</taxon>
        <taxon>Actinomycetota</taxon>
        <taxon>Actinomycetes</taxon>
        <taxon>Micrococcales</taxon>
        <taxon>Micrococcaceae</taxon>
        <taxon>Arthrobacter</taxon>
    </lineage>
</organism>
<dbReference type="Proteomes" id="UP000326852">
    <property type="component" value="Unassembled WGS sequence"/>
</dbReference>
<dbReference type="AlphaFoldDB" id="A0A5N6MQW7"/>
<name>A0A5N6MQW7_9MICC</name>
<dbReference type="Pfam" id="PF08223">
    <property type="entry name" value="PaaX_C"/>
    <property type="match status" value="1"/>
</dbReference>
<dbReference type="InterPro" id="IPR012906">
    <property type="entry name" value="PaaX-like_N"/>
</dbReference>
<evidence type="ECO:0000259" key="2">
    <source>
        <dbReference type="Pfam" id="PF08223"/>
    </source>
</evidence>
<sequence>MSTSATASVPILPRFQNGARSQQLLTVLLGDYWHARKEPIPSAALVELLQVFGITATGGRAAIQRLAQRGFLIGTKAGRLTAYAVSPMSRERINYHVRALFMGHISQPWDGTWTLVGYSLPEDARGTRRLLRDQLRQLHFGNLYDALWIRPGNQLESVVELQANLGAQLNQDHLTVFTDARLPEGTGLDAIHAAFGLPELAADYAAFINRWEPFARKLEQGPEAVLGLSPGSSERSGDEALRLRTSLMADWRTLRRQDPRLPHELLGAGFPLYRAVAACAALYDSLGPAAEAGVRRILRVHDEQLAERITHHTFAASASLLSED</sequence>
<evidence type="ECO:0000259" key="3">
    <source>
        <dbReference type="Pfam" id="PF20803"/>
    </source>
</evidence>
<dbReference type="Pfam" id="PF20803">
    <property type="entry name" value="PaaX_M"/>
    <property type="match status" value="1"/>
</dbReference>
<comment type="caution">
    <text evidence="4">The sequence shown here is derived from an EMBL/GenBank/DDBJ whole genome shotgun (WGS) entry which is preliminary data.</text>
</comment>
<dbReference type="InterPro" id="IPR048846">
    <property type="entry name" value="PaaX-like_central"/>
</dbReference>
<dbReference type="RefSeq" id="WP_152271912.1">
    <property type="nucleotide sequence ID" value="NZ_VTFX01000003.1"/>
</dbReference>
<dbReference type="Gene3D" id="1.10.10.10">
    <property type="entry name" value="Winged helix-like DNA-binding domain superfamily/Winged helix DNA-binding domain"/>
    <property type="match status" value="1"/>
</dbReference>
<keyword evidence="5" id="KW-1185">Reference proteome</keyword>
<protein>
    <submittedName>
        <fullName evidence="4">PaaX family transcriptional regulator</fullName>
    </submittedName>
</protein>
<gene>
    <name evidence="4" type="ORF">GD627_06935</name>
</gene>
<feature type="domain" description="Transcriptional repressor PaaX-like N-terminal" evidence="1">
    <location>
        <begin position="24"/>
        <end position="86"/>
    </location>
</feature>
<evidence type="ECO:0000313" key="5">
    <source>
        <dbReference type="Proteomes" id="UP000326852"/>
    </source>
</evidence>
<dbReference type="InterPro" id="IPR011965">
    <property type="entry name" value="PaaX_trns_reg"/>
</dbReference>
<dbReference type="GO" id="GO:0006351">
    <property type="term" value="P:DNA-templated transcription"/>
    <property type="evidence" value="ECO:0007669"/>
    <property type="project" value="InterPro"/>
</dbReference>
<evidence type="ECO:0000313" key="4">
    <source>
        <dbReference type="EMBL" id="KAD3720540.1"/>
    </source>
</evidence>
<reference evidence="4 5" key="1">
    <citation type="submission" date="2019-08" db="EMBL/GenBank/DDBJ databases">
        <title>Arthrobacter sp. nov., isolated from plateau pika and Tibetan wild ass.</title>
        <authorList>
            <person name="Ge Y."/>
        </authorList>
    </citation>
    <scope>NUCLEOTIDE SEQUENCE [LARGE SCALE GENOMIC DNA]</scope>
    <source>
        <strain evidence="4 5">785</strain>
    </source>
</reference>
<dbReference type="PANTHER" id="PTHR30319">
    <property type="entry name" value="PHENYLACETIC ACID REGULATOR-RELATED TRANSCRIPTIONAL REPRESSOR"/>
    <property type="match status" value="1"/>
</dbReference>
<dbReference type="PANTHER" id="PTHR30319:SF1">
    <property type="entry name" value="TRANSCRIPTIONAL REPRESSOR PAAX"/>
    <property type="match status" value="1"/>
</dbReference>
<dbReference type="EMBL" id="VTFX01000003">
    <property type="protein sequence ID" value="KAD3720540.1"/>
    <property type="molecule type" value="Genomic_DNA"/>
</dbReference>
<dbReference type="InterPro" id="IPR036388">
    <property type="entry name" value="WH-like_DNA-bd_sf"/>
</dbReference>
<feature type="domain" description="Transcriptional repressor PaaX-like C-terminal" evidence="2">
    <location>
        <begin position="197"/>
        <end position="292"/>
    </location>
</feature>
<dbReference type="Gene3D" id="3.30.70.2650">
    <property type="match status" value="1"/>
</dbReference>
<dbReference type="Pfam" id="PF07848">
    <property type="entry name" value="PaaX"/>
    <property type="match status" value="1"/>
</dbReference>
<proteinExistence type="predicted"/>
<evidence type="ECO:0000259" key="1">
    <source>
        <dbReference type="Pfam" id="PF07848"/>
    </source>
</evidence>
<feature type="domain" description="Transcriptional repressor PaaX-like central Cas2-like" evidence="3">
    <location>
        <begin position="107"/>
        <end position="178"/>
    </location>
</feature>
<dbReference type="InterPro" id="IPR013225">
    <property type="entry name" value="PaaX_C"/>
</dbReference>
<dbReference type="PIRSF" id="PIRSF020623">
    <property type="entry name" value="PaaX"/>
    <property type="match status" value="1"/>
</dbReference>